<dbReference type="SUPFAM" id="SSF53300">
    <property type="entry name" value="vWA-like"/>
    <property type="match status" value="1"/>
</dbReference>
<feature type="domain" description="VWFA" evidence="2">
    <location>
        <begin position="69"/>
        <end position="279"/>
    </location>
</feature>
<proteinExistence type="predicted"/>
<dbReference type="Proteomes" id="UP000008043">
    <property type="component" value="Chromosome"/>
</dbReference>
<gene>
    <name evidence="3" type="ORF">BN159_2053</name>
</gene>
<feature type="compositionally biased region" description="Low complexity" evidence="1">
    <location>
        <begin position="545"/>
        <end position="555"/>
    </location>
</feature>
<dbReference type="InterPro" id="IPR002035">
    <property type="entry name" value="VWF_A"/>
</dbReference>
<dbReference type="KEGG" id="sdv:BN159_2053"/>
<reference evidence="3 4" key="1">
    <citation type="journal article" date="2012" name="J. Bacteriol.">
        <title>Genome sequence of the bacterium Streptomyces davawensis JCM 4913 and heterologous production of the unique antibiotic roseoflavin.</title>
        <authorList>
            <person name="Jankowitsch F."/>
            <person name="Schwarz J."/>
            <person name="Ruckert C."/>
            <person name="Gust B."/>
            <person name="Szczepanowski R."/>
            <person name="Blom J."/>
            <person name="Pelzer S."/>
            <person name="Kalinowski J."/>
            <person name="Mack M."/>
        </authorList>
    </citation>
    <scope>NUCLEOTIDE SEQUENCE [LARGE SCALE GENOMIC DNA]</scope>
    <source>
        <strain evidence="4">DSM 101723 / JCM 4913 / KCC S-0913 / 768</strain>
    </source>
</reference>
<dbReference type="STRING" id="1214101.BN159_2053"/>
<evidence type="ECO:0000313" key="4">
    <source>
        <dbReference type="Proteomes" id="UP000008043"/>
    </source>
</evidence>
<protein>
    <recommendedName>
        <fullName evidence="2">VWFA domain-containing protein</fullName>
    </recommendedName>
</protein>
<sequence length="803" mass="85175">MMTGASSPSSKRRSITSRDSLRRISFRSISLLNTVRVICALLLALLPSVIPVPAHAEDHQGALRPGPVDFVVLVDESGSLSKADVAAERAAAAVLALGEVSEQSRVAVVGFGSVTRSGQAPVDTVCPLTRVDAAGRERLSSCVSGLHRRTDAEGNGTDFPAALAQALSLLSSSEDSTPKIVFLLTDGRLDVSESPAYGDDPDSRNANAQKALKKKIEQARADEVQIWPLGFGSAIDKRQLDALAAGGYQSRCADLPSARPTARVTAGSADVAEVLLTAFAGARCARTTPGDTASVSSSADLEVTIPPVATDGTIDVIKENPDGVAVTYYDPRGRKVPLNGRAHGSEFELVGQSGPVEALRIRNPYPGTWRVHVQVLDGASAQRITATAIWQGVLRSYILVSPPVPTAGQQVTAHVTLQTRQGVVLTERAQLDGIRVSVKLTGTGFSARTVRLADDGEGPDPQAHDGEFSARITVPRTATGAVSFTGLMLGEGIAGDRSPYSTRLATSAPLVTGAIVLEDREVHPGDTAHGSVELRNDDDSEHRLSLTLGDGSSDSAPTVGPQQMTVAAGKTVRLPLRLDFGQDAALGAVSGRLTVRDETSDQVVTQTFVTVRVVPVPGFLDRYDREVGAAAALLLALAVLLGLRWQDRRRARETSDIQLILYRGDMELSRLRAPAHAGPEFGFSLRAATGGNQRLLLDDSPGRHRVRRTADGGLSVRLPGGERLVVPRNQRSALTDGLSLGFADHRPAARSTRSSRTGRGARGTERTAPKERSEGQTRQARGKRESAAQNTTLKTRRPYDDDF</sequence>
<feature type="compositionally biased region" description="Low complexity" evidence="1">
    <location>
        <begin position="749"/>
        <end position="758"/>
    </location>
</feature>
<dbReference type="InterPro" id="IPR036465">
    <property type="entry name" value="vWFA_dom_sf"/>
</dbReference>
<dbReference type="SMART" id="SM00327">
    <property type="entry name" value="VWA"/>
    <property type="match status" value="1"/>
</dbReference>
<dbReference type="PATRIC" id="fig|1214101.3.peg.2084"/>
<evidence type="ECO:0000313" key="3">
    <source>
        <dbReference type="EMBL" id="CCK26432.1"/>
    </source>
</evidence>
<keyword evidence="4" id="KW-1185">Reference proteome</keyword>
<dbReference type="Gene3D" id="3.40.50.410">
    <property type="entry name" value="von Willebrand factor, type A domain"/>
    <property type="match status" value="1"/>
</dbReference>
<feature type="region of interest" description="Disordered" evidence="1">
    <location>
        <begin position="737"/>
        <end position="803"/>
    </location>
</feature>
<dbReference type="PROSITE" id="PS50234">
    <property type="entry name" value="VWFA"/>
    <property type="match status" value="1"/>
</dbReference>
<dbReference type="AlphaFoldDB" id="K4QZU8"/>
<dbReference type="Pfam" id="PF13519">
    <property type="entry name" value="VWA_2"/>
    <property type="match status" value="1"/>
</dbReference>
<name>K4QZU8_STRDJ</name>
<dbReference type="HOGENOM" id="CLU_338261_0_0_11"/>
<evidence type="ECO:0000259" key="2">
    <source>
        <dbReference type="PROSITE" id="PS50234"/>
    </source>
</evidence>
<organism evidence="3 4">
    <name type="scientific">Streptomyces davaonensis (strain DSM 101723 / JCM 4913 / KCC S-0913 / 768)</name>
    <dbReference type="NCBI Taxonomy" id="1214101"/>
    <lineage>
        <taxon>Bacteria</taxon>
        <taxon>Bacillati</taxon>
        <taxon>Actinomycetota</taxon>
        <taxon>Actinomycetes</taxon>
        <taxon>Kitasatosporales</taxon>
        <taxon>Streptomycetaceae</taxon>
        <taxon>Streptomyces</taxon>
    </lineage>
</organism>
<dbReference type="EMBL" id="HE971709">
    <property type="protein sequence ID" value="CCK26432.1"/>
    <property type="molecule type" value="Genomic_DNA"/>
</dbReference>
<accession>K4QZU8</accession>
<feature type="compositionally biased region" description="Basic and acidic residues" evidence="1">
    <location>
        <begin position="762"/>
        <end position="775"/>
    </location>
</feature>
<evidence type="ECO:0000256" key="1">
    <source>
        <dbReference type="SAM" id="MobiDB-lite"/>
    </source>
</evidence>
<feature type="region of interest" description="Disordered" evidence="1">
    <location>
        <begin position="521"/>
        <end position="560"/>
    </location>
</feature>
<feature type="compositionally biased region" description="Basic and acidic residues" evidence="1">
    <location>
        <begin position="521"/>
        <end position="544"/>
    </location>
</feature>
<dbReference type="eggNOG" id="COG2304">
    <property type="taxonomic scope" value="Bacteria"/>
</dbReference>